<accession>A0A8T0RX72</accession>
<feature type="chain" id="PRO_5035823078" evidence="1">
    <location>
        <begin position="29"/>
        <end position="178"/>
    </location>
</feature>
<dbReference type="Proteomes" id="UP000823388">
    <property type="component" value="Chromosome 5N"/>
</dbReference>
<evidence type="ECO:0000313" key="2">
    <source>
        <dbReference type="EMBL" id="KAG2589226.1"/>
    </source>
</evidence>
<organism evidence="2 3">
    <name type="scientific">Panicum virgatum</name>
    <name type="common">Blackwell switchgrass</name>
    <dbReference type="NCBI Taxonomy" id="38727"/>
    <lineage>
        <taxon>Eukaryota</taxon>
        <taxon>Viridiplantae</taxon>
        <taxon>Streptophyta</taxon>
        <taxon>Embryophyta</taxon>
        <taxon>Tracheophyta</taxon>
        <taxon>Spermatophyta</taxon>
        <taxon>Magnoliopsida</taxon>
        <taxon>Liliopsida</taxon>
        <taxon>Poales</taxon>
        <taxon>Poaceae</taxon>
        <taxon>PACMAD clade</taxon>
        <taxon>Panicoideae</taxon>
        <taxon>Panicodae</taxon>
        <taxon>Paniceae</taxon>
        <taxon>Panicinae</taxon>
        <taxon>Panicum</taxon>
        <taxon>Panicum sect. Hiantes</taxon>
    </lineage>
</organism>
<sequence length="178" mass="19284">MAQKMGTFTVVLLLIALMLEASSVGTAAVDPCTQDCTKYQKADPLRFALCEEACSFEIDVKRGYNMTMKCNEFCKTKKDAAEVKACMEPCKIFEDATKVALVVGACYTECVTNVKDPVEFGKCKEACARADKEGPKLVKDNALGRINECNKRCSVEGGADIARVEKCKKSCAPGPAKP</sequence>
<dbReference type="AlphaFoldDB" id="A0A8T0RX72"/>
<evidence type="ECO:0000313" key="3">
    <source>
        <dbReference type="Proteomes" id="UP000823388"/>
    </source>
</evidence>
<proteinExistence type="predicted"/>
<dbReference type="EMBL" id="CM029046">
    <property type="protein sequence ID" value="KAG2589226.1"/>
    <property type="molecule type" value="Genomic_DNA"/>
</dbReference>
<comment type="caution">
    <text evidence="2">The sequence shown here is derived from an EMBL/GenBank/DDBJ whole genome shotgun (WGS) entry which is preliminary data.</text>
</comment>
<name>A0A8T0RX72_PANVG</name>
<keyword evidence="1" id="KW-0732">Signal</keyword>
<reference evidence="2" key="1">
    <citation type="submission" date="2020-05" db="EMBL/GenBank/DDBJ databases">
        <title>WGS assembly of Panicum virgatum.</title>
        <authorList>
            <person name="Lovell J.T."/>
            <person name="Jenkins J."/>
            <person name="Shu S."/>
            <person name="Juenger T.E."/>
            <person name="Schmutz J."/>
        </authorList>
    </citation>
    <scope>NUCLEOTIDE SEQUENCE</scope>
    <source>
        <strain evidence="2">AP13</strain>
    </source>
</reference>
<gene>
    <name evidence="2" type="ORF">PVAP13_5NG248100</name>
</gene>
<keyword evidence="3" id="KW-1185">Reference proteome</keyword>
<evidence type="ECO:0000256" key="1">
    <source>
        <dbReference type="SAM" id="SignalP"/>
    </source>
</evidence>
<protein>
    <submittedName>
        <fullName evidence="2">Uncharacterized protein</fullName>
    </submittedName>
</protein>
<feature type="signal peptide" evidence="1">
    <location>
        <begin position="1"/>
        <end position="28"/>
    </location>
</feature>